<dbReference type="PANTHER" id="PTHR13803:SF36">
    <property type="entry name" value="TYPE A VON WILLEBRAND FACTOR DOMAIN-CONTAINING PROTEIN"/>
    <property type="match status" value="1"/>
</dbReference>
<dbReference type="EMBL" id="JAOAOG010000035">
    <property type="protein sequence ID" value="KAJ6253109.1"/>
    <property type="molecule type" value="Genomic_DNA"/>
</dbReference>
<keyword evidence="4" id="KW-1185">Reference proteome</keyword>
<dbReference type="Pfam" id="PF04811">
    <property type="entry name" value="Sec23_trunk"/>
    <property type="match status" value="1"/>
</dbReference>
<dbReference type="Proteomes" id="UP001150062">
    <property type="component" value="Unassembled WGS sequence"/>
</dbReference>
<organism evidence="3 4">
    <name type="scientific">Anaeramoeba flamelloides</name>
    <dbReference type="NCBI Taxonomy" id="1746091"/>
    <lineage>
        <taxon>Eukaryota</taxon>
        <taxon>Metamonada</taxon>
        <taxon>Anaeramoebidae</taxon>
        <taxon>Anaeramoeba</taxon>
    </lineage>
</organism>
<reference evidence="3" key="1">
    <citation type="submission" date="2022-08" db="EMBL/GenBank/DDBJ databases">
        <title>Novel sulfate-reducing endosymbionts in the free-living metamonad Anaeramoeba.</title>
        <authorList>
            <person name="Jerlstrom-Hultqvist J."/>
            <person name="Cepicka I."/>
            <person name="Gallot-Lavallee L."/>
            <person name="Salas-Leiva D."/>
            <person name="Curtis B.A."/>
            <person name="Zahonova K."/>
            <person name="Pipaliya S."/>
            <person name="Dacks J."/>
            <person name="Roger A.J."/>
        </authorList>
    </citation>
    <scope>NUCLEOTIDE SEQUENCE</scope>
    <source>
        <strain evidence="3">Schooner1</strain>
    </source>
</reference>
<gene>
    <name evidence="3" type="ORF">M0813_13606</name>
</gene>
<feature type="compositionally biased region" description="Low complexity" evidence="1">
    <location>
        <begin position="10"/>
        <end position="25"/>
    </location>
</feature>
<feature type="compositionally biased region" description="Polar residues" evidence="1">
    <location>
        <begin position="623"/>
        <end position="643"/>
    </location>
</feature>
<feature type="domain" description="Sec23/Sec24 trunk" evidence="2">
    <location>
        <begin position="265"/>
        <end position="448"/>
    </location>
</feature>
<dbReference type="InterPro" id="IPR050550">
    <property type="entry name" value="SEC23_SEC24_subfamily"/>
</dbReference>
<evidence type="ECO:0000259" key="2">
    <source>
        <dbReference type="Pfam" id="PF04811"/>
    </source>
</evidence>
<evidence type="ECO:0000256" key="1">
    <source>
        <dbReference type="SAM" id="MobiDB-lite"/>
    </source>
</evidence>
<feature type="region of interest" description="Disordered" evidence="1">
    <location>
        <begin position="1"/>
        <end position="34"/>
    </location>
</feature>
<dbReference type="InterPro" id="IPR006896">
    <property type="entry name" value="Sec23/24_trunk_dom"/>
</dbReference>
<name>A0ABQ8Z8V7_9EUKA</name>
<protein>
    <recommendedName>
        <fullName evidence="2">Sec23/Sec24 trunk domain-containing protein</fullName>
    </recommendedName>
</protein>
<dbReference type="Gene3D" id="1.20.120.730">
    <property type="entry name" value="Sec23/Sec24 helical domain"/>
    <property type="match status" value="1"/>
</dbReference>
<comment type="caution">
    <text evidence="3">The sequence shown here is derived from an EMBL/GenBank/DDBJ whole genome shotgun (WGS) entry which is preliminary data.</text>
</comment>
<dbReference type="PANTHER" id="PTHR13803">
    <property type="entry name" value="SEC24-RELATED PROTEIN"/>
    <property type="match status" value="1"/>
</dbReference>
<feature type="compositionally biased region" description="Low complexity" evidence="1">
    <location>
        <begin position="680"/>
        <end position="690"/>
    </location>
</feature>
<dbReference type="SUPFAM" id="SSF81995">
    <property type="entry name" value="beta-sandwich domain of Sec23/24"/>
    <property type="match status" value="1"/>
</dbReference>
<dbReference type="InterPro" id="IPR036465">
    <property type="entry name" value="vWFA_dom_sf"/>
</dbReference>
<accession>A0ABQ8Z8V7</accession>
<proteinExistence type="predicted"/>
<dbReference type="Gene3D" id="3.40.50.410">
    <property type="entry name" value="von Willebrand factor, type A domain"/>
    <property type="match status" value="1"/>
</dbReference>
<evidence type="ECO:0000313" key="4">
    <source>
        <dbReference type="Proteomes" id="UP001150062"/>
    </source>
</evidence>
<evidence type="ECO:0000313" key="3">
    <source>
        <dbReference type="EMBL" id="KAJ6253109.1"/>
    </source>
</evidence>
<feature type="region of interest" description="Disordered" evidence="1">
    <location>
        <begin position="680"/>
        <end position="709"/>
    </location>
</feature>
<feature type="compositionally biased region" description="Low complexity" evidence="1">
    <location>
        <begin position="609"/>
        <end position="622"/>
    </location>
</feature>
<sequence>MGQRSRKYNSKTTTLTNSTTRQVNNEETEKKQEETMIKPEIIQNSQVISLDLGVVKKSASDIRGEDLRRNCGECGAMLNSGSTVLTKETYLKENKNKEKIKKNEEKKKEIDSDLSEEESDEDEVLGEEDIPQGAGVWCCEFCDHLNILKDWNKMVKPNEEQTDFLLEEASEKNEKKKDGRTIIFCLDTSGSMSITTKIEGNKIDLSKLRKKTTQNQTTNSIIFDGGFGGGSGGGFGGNLGGGFWRQRQQEQQQQQQQQETWVSRLECLQIAVGNQIEELSRESPESKVILVTFNNEVTIHGNNVDNTRIISGGDLMDLDKLKNIGSNYSCTQNVKASGESVIKKLHGLTENGQTALGAAAVIATSIASQKQGSKVFLCTDGLSNIGIGALEKDEKNQNSEEQVTDFYDQLADYCSEKGVILDLITLENTDCNINEIGKLPNRSGGEIDIVKPEDLSTRFKNIMAKPVIATNSVLEMILHKSLYLYDEDDRKIGARMEKEVGNITEGIELSFNYGVKKDADEDLFSNKEKVPFQAQIKYTKLDGSKWLRIITQYLNTTKDAEKVIADLDYSVMNQNVIQRASKWALKGNVKKSKQILQQQRQIFNTLQPTNNSFSNTTSNSFSLSYQPMSSLQSRRRNSGSQRTSFGGGQMSGGLSLQSENSQMNNFMQDLDELDGLLNEETQSTNNNNNNTRRSDKQAKTLFGLTKKKK</sequence>
<feature type="region of interest" description="Disordered" evidence="1">
    <location>
        <begin position="607"/>
        <end position="657"/>
    </location>
</feature>
<dbReference type="SUPFAM" id="SSF53300">
    <property type="entry name" value="vWA-like"/>
    <property type="match status" value="1"/>
</dbReference>
<feature type="region of interest" description="Disordered" evidence="1">
    <location>
        <begin position="103"/>
        <end position="127"/>
    </location>
</feature>
<feature type="compositionally biased region" description="Acidic residues" evidence="1">
    <location>
        <begin position="112"/>
        <end position="127"/>
    </location>
</feature>
<dbReference type="Gene3D" id="2.60.40.1670">
    <property type="entry name" value="beta-sandwich domain of Sec23/24"/>
    <property type="match status" value="1"/>
</dbReference>